<dbReference type="SUPFAM" id="SSF54909">
    <property type="entry name" value="Dimeric alpha+beta barrel"/>
    <property type="match status" value="1"/>
</dbReference>
<dbReference type="EMBL" id="MNQR01000031">
    <property type="protein sequence ID" value="OKZ08422.1"/>
    <property type="molecule type" value="Genomic_DNA"/>
</dbReference>
<evidence type="ECO:0000313" key="6">
    <source>
        <dbReference type="EMBL" id="RHM97657.1"/>
    </source>
</evidence>
<keyword evidence="6" id="KW-0503">Monooxygenase</keyword>
<reference evidence="8 9" key="2">
    <citation type="submission" date="2018-08" db="EMBL/GenBank/DDBJ databases">
        <title>A genome reference for cultivated species of the human gut microbiota.</title>
        <authorList>
            <person name="Zou Y."/>
            <person name="Xue W."/>
            <person name="Luo G."/>
        </authorList>
    </citation>
    <scope>NUCLEOTIDE SEQUENCE [LARGE SCALE GENOMIC DNA]</scope>
    <source>
        <strain evidence="4 10">AF24-16AC</strain>
        <strain evidence="6 9">AF31-28B-AC</strain>
        <strain evidence="5 8">AM23-23</strain>
    </source>
</reference>
<gene>
    <name evidence="3" type="ORF">BHV76_09790</name>
    <name evidence="5" type="ORF">DW653_12315</name>
    <name evidence="4" type="ORF">DWY14_02755</name>
    <name evidence="6" type="ORF">DWZ34_07200</name>
    <name evidence="2" type="ORF">K8V40_01550</name>
</gene>
<dbReference type="Pfam" id="PF03992">
    <property type="entry name" value="ABM"/>
    <property type="match status" value="1"/>
</dbReference>
<dbReference type="Gene3D" id="3.30.70.100">
    <property type="match status" value="1"/>
</dbReference>
<evidence type="ECO:0000313" key="3">
    <source>
        <dbReference type="EMBL" id="OKZ08422.1"/>
    </source>
</evidence>
<reference evidence="3 7" key="1">
    <citation type="journal article" date="2016" name="Nat. Biotechnol.">
        <title>Measurement of bacterial replication rates in microbial communities.</title>
        <authorList>
            <person name="Brown C.T."/>
            <person name="Olm M.R."/>
            <person name="Thomas B.C."/>
            <person name="Banfield J.F."/>
        </authorList>
    </citation>
    <scope>NUCLEOTIDE SEQUENCE [LARGE SCALE GENOMIC DNA]</scope>
    <source>
        <strain evidence="3">45_130</strain>
    </source>
</reference>
<dbReference type="EMBL" id="QRQK01000011">
    <property type="protein sequence ID" value="RHM97657.1"/>
    <property type="molecule type" value="Genomic_DNA"/>
</dbReference>
<evidence type="ECO:0000313" key="4">
    <source>
        <dbReference type="EMBL" id="RGS09759.1"/>
    </source>
</evidence>
<dbReference type="GO" id="GO:0004497">
    <property type="term" value="F:monooxygenase activity"/>
    <property type="evidence" value="ECO:0007669"/>
    <property type="project" value="UniProtKB-KW"/>
</dbReference>
<evidence type="ECO:0000313" key="9">
    <source>
        <dbReference type="Proteomes" id="UP000285109"/>
    </source>
</evidence>
<evidence type="ECO:0000313" key="10">
    <source>
        <dbReference type="Proteomes" id="UP000285750"/>
    </source>
</evidence>
<dbReference type="Proteomes" id="UP000186685">
    <property type="component" value="Unassembled WGS sequence"/>
</dbReference>
<dbReference type="EMBL" id="QRHQ01000026">
    <property type="protein sequence ID" value="RHF88486.1"/>
    <property type="molecule type" value="Genomic_DNA"/>
</dbReference>
<dbReference type="Proteomes" id="UP000285750">
    <property type="component" value="Unassembled WGS sequence"/>
</dbReference>
<dbReference type="InterPro" id="IPR050744">
    <property type="entry name" value="AI-2_Isomerase_LsrG"/>
</dbReference>
<evidence type="ECO:0000259" key="1">
    <source>
        <dbReference type="PROSITE" id="PS51725"/>
    </source>
</evidence>
<dbReference type="PANTHER" id="PTHR33336">
    <property type="entry name" value="QUINOL MONOOXYGENASE YGIN-RELATED"/>
    <property type="match status" value="1"/>
</dbReference>
<name>A0A1Q6GBX3_9BACT</name>
<protein>
    <submittedName>
        <fullName evidence="6">Antibiotic biosynthesis monooxygenase</fullName>
    </submittedName>
</protein>
<evidence type="ECO:0000313" key="7">
    <source>
        <dbReference type="Proteomes" id="UP000186685"/>
    </source>
</evidence>
<comment type="caution">
    <text evidence="6">The sequence shown here is derived from an EMBL/GenBank/DDBJ whole genome shotgun (WGS) entry which is preliminary data.</text>
</comment>
<proteinExistence type="predicted"/>
<dbReference type="Proteomes" id="UP000722357">
    <property type="component" value="Unassembled WGS sequence"/>
</dbReference>
<keyword evidence="6" id="KW-0560">Oxidoreductase</keyword>
<dbReference type="Proteomes" id="UP000285109">
    <property type="component" value="Unassembled WGS sequence"/>
</dbReference>
<dbReference type="InterPro" id="IPR011008">
    <property type="entry name" value="Dimeric_a/b-barrel"/>
</dbReference>
<feature type="domain" description="ABM" evidence="1">
    <location>
        <begin position="2"/>
        <end position="91"/>
    </location>
</feature>
<dbReference type="AlphaFoldDB" id="A0A1Q6GBX3"/>
<dbReference type="Proteomes" id="UP000283485">
    <property type="component" value="Unassembled WGS sequence"/>
</dbReference>
<dbReference type="RefSeq" id="WP_118211945.1">
    <property type="nucleotide sequence ID" value="NZ_CATVWJ010000046.1"/>
</dbReference>
<evidence type="ECO:0000313" key="5">
    <source>
        <dbReference type="EMBL" id="RHF88486.1"/>
    </source>
</evidence>
<sequence length="91" mass="10322">MIRLNVFIQVEKQNYDQVVSIAKELVAASQKDNGCVAYDLFQSTTRQDVLMICETWKDAASLAAHEQAAHFTTLVPKIQELAAMKLEKFEF</sequence>
<evidence type="ECO:0000313" key="8">
    <source>
        <dbReference type="Proteomes" id="UP000283485"/>
    </source>
</evidence>
<reference evidence="2" key="3">
    <citation type="journal article" date="2021" name="PeerJ">
        <title>Extensive microbial diversity within the chicken gut microbiome revealed by metagenomics and culture.</title>
        <authorList>
            <person name="Gilroy R."/>
            <person name="Ravi A."/>
            <person name="Getino M."/>
            <person name="Pursley I."/>
            <person name="Horton D.L."/>
            <person name="Alikhan N.F."/>
            <person name="Baker D."/>
            <person name="Gharbi K."/>
            <person name="Hall N."/>
            <person name="Watson M."/>
            <person name="Adriaenssens E.M."/>
            <person name="Foster-Nyarko E."/>
            <person name="Jarju S."/>
            <person name="Secka A."/>
            <person name="Antonio M."/>
            <person name="Oren A."/>
            <person name="Chaudhuri R.R."/>
            <person name="La Ragione R."/>
            <person name="Hildebrand F."/>
            <person name="Pallen M.J."/>
        </authorList>
    </citation>
    <scope>NUCLEOTIDE SEQUENCE</scope>
    <source>
        <strain evidence="2">9794</strain>
    </source>
</reference>
<reference evidence="2" key="4">
    <citation type="submission" date="2021-09" db="EMBL/GenBank/DDBJ databases">
        <authorList>
            <person name="Gilroy R."/>
        </authorList>
    </citation>
    <scope>NUCLEOTIDE SEQUENCE</scope>
    <source>
        <strain evidence="2">9794</strain>
    </source>
</reference>
<dbReference type="EMBL" id="QRUY01000004">
    <property type="protein sequence ID" value="RGS09759.1"/>
    <property type="molecule type" value="Genomic_DNA"/>
</dbReference>
<dbReference type="EMBL" id="DYWE01000018">
    <property type="protein sequence ID" value="HJF80325.1"/>
    <property type="molecule type" value="Genomic_DNA"/>
</dbReference>
<accession>A0A1Q6GBX3</accession>
<dbReference type="InterPro" id="IPR007138">
    <property type="entry name" value="ABM_dom"/>
</dbReference>
<dbReference type="PANTHER" id="PTHR33336:SF3">
    <property type="entry name" value="ABM DOMAIN-CONTAINING PROTEIN"/>
    <property type="match status" value="1"/>
</dbReference>
<organism evidence="6 9">
    <name type="scientific">Phocaeicola plebeius</name>
    <dbReference type="NCBI Taxonomy" id="310297"/>
    <lineage>
        <taxon>Bacteria</taxon>
        <taxon>Pseudomonadati</taxon>
        <taxon>Bacteroidota</taxon>
        <taxon>Bacteroidia</taxon>
        <taxon>Bacteroidales</taxon>
        <taxon>Bacteroidaceae</taxon>
        <taxon>Phocaeicola</taxon>
    </lineage>
</organism>
<dbReference type="PROSITE" id="PS51725">
    <property type="entry name" value="ABM"/>
    <property type="match status" value="1"/>
</dbReference>
<evidence type="ECO:0000313" key="2">
    <source>
        <dbReference type="EMBL" id="HJF80325.1"/>
    </source>
</evidence>